<sequence>MNKNEKLTKLLINFNEKNAKEMSLLRYELQQLKEAQIETKNLADFKQLFEYLKQIKEHKCGRNYLHDCTTKLALLSSNLTIKNRDNEALVRENNELIETNAKLQNELDEILLKIKENEKEEENNITTPFELNKDNGGRSNFEVDKTFDLSEKEKVNSEINLFSSTSENDNKIINEVLIEGEEKSVGEDLWNCDEDENNYEEENIVDNENKQDLNEDNNNDWGWNDEENGEEGNNKDDQDKVEKVENRLKKEENDLLNNREEEDTKIDKNEEESGVEQAELEAGDDDWAWNDDDNDQISSEKTDNMSVKCEKQHNSNLNQKANNEQKDVKSLFDDWGDF</sequence>
<keyword evidence="2" id="KW-1185">Reference proteome</keyword>
<accession>A0ACB1B049</accession>
<evidence type="ECO:0000313" key="2">
    <source>
        <dbReference type="Proteomes" id="UP001497535"/>
    </source>
</evidence>
<evidence type="ECO:0000313" key="1">
    <source>
        <dbReference type="EMBL" id="CAK5115891.1"/>
    </source>
</evidence>
<name>A0ACB1B049_MELEN</name>
<comment type="caution">
    <text evidence="1">The sequence shown here is derived from an EMBL/GenBank/DDBJ whole genome shotgun (WGS) entry which is preliminary data.</text>
</comment>
<reference evidence="1" key="1">
    <citation type="submission" date="2023-11" db="EMBL/GenBank/DDBJ databases">
        <authorList>
            <person name="Poullet M."/>
        </authorList>
    </citation>
    <scope>NUCLEOTIDE SEQUENCE</scope>
    <source>
        <strain evidence="1">E1834</strain>
    </source>
</reference>
<proteinExistence type="predicted"/>
<organism evidence="1 2">
    <name type="scientific">Meloidogyne enterolobii</name>
    <name type="common">Root-knot nematode worm</name>
    <name type="synonym">Meloidogyne mayaguensis</name>
    <dbReference type="NCBI Taxonomy" id="390850"/>
    <lineage>
        <taxon>Eukaryota</taxon>
        <taxon>Metazoa</taxon>
        <taxon>Ecdysozoa</taxon>
        <taxon>Nematoda</taxon>
        <taxon>Chromadorea</taxon>
        <taxon>Rhabditida</taxon>
        <taxon>Tylenchina</taxon>
        <taxon>Tylenchomorpha</taxon>
        <taxon>Tylenchoidea</taxon>
        <taxon>Meloidogynidae</taxon>
        <taxon>Meloidogyninae</taxon>
        <taxon>Meloidogyne</taxon>
    </lineage>
</organism>
<protein>
    <submittedName>
        <fullName evidence="1">Uncharacterized protein</fullName>
    </submittedName>
</protein>
<dbReference type="EMBL" id="CAVMJV010000156">
    <property type="protein sequence ID" value="CAK5115891.1"/>
    <property type="molecule type" value="Genomic_DNA"/>
</dbReference>
<dbReference type="Proteomes" id="UP001497535">
    <property type="component" value="Unassembled WGS sequence"/>
</dbReference>
<gene>
    <name evidence="1" type="ORF">MENTE1834_LOCUS45696</name>
</gene>